<gene>
    <name evidence="1" type="ORF">BN788_00141</name>
</gene>
<name>R6RF73_9FIRM</name>
<organism evidence="1 2">
    <name type="scientific">[Eubacterium] siraeum CAG:80</name>
    <dbReference type="NCBI Taxonomy" id="1263080"/>
    <lineage>
        <taxon>Bacteria</taxon>
        <taxon>Bacillati</taxon>
        <taxon>Bacillota</taxon>
        <taxon>Clostridia</taxon>
        <taxon>Eubacteriales</taxon>
        <taxon>Oscillospiraceae</taxon>
        <taxon>Oscillospiraceae incertae sedis</taxon>
    </lineage>
</organism>
<dbReference type="EMBL" id="CBFJ010000146">
    <property type="protein sequence ID" value="CDC47518.1"/>
    <property type="molecule type" value="Genomic_DNA"/>
</dbReference>
<accession>R6RF73</accession>
<evidence type="ECO:0000313" key="1">
    <source>
        <dbReference type="EMBL" id="CDC47518.1"/>
    </source>
</evidence>
<dbReference type="AlphaFoldDB" id="R6RF73"/>
<comment type="caution">
    <text evidence="1">The sequence shown here is derived from an EMBL/GenBank/DDBJ whole genome shotgun (WGS) entry which is preliminary data.</text>
</comment>
<proteinExistence type="predicted"/>
<sequence length="73" mass="8545">MNRKMKKYRYIISKNKKVQLYHICGCGGCRCIRNFIRLHIRQGEQCVICRTGAFDFGSGKCRKLGGRYKRLGK</sequence>
<reference evidence="1" key="1">
    <citation type="submission" date="2012-11" db="EMBL/GenBank/DDBJ databases">
        <title>Dependencies among metagenomic species, viruses, plasmids and units of genetic variation.</title>
        <authorList>
            <person name="Nielsen H.B."/>
            <person name="Almeida M."/>
            <person name="Juncker A.S."/>
            <person name="Rasmussen S."/>
            <person name="Li J."/>
            <person name="Sunagawa S."/>
            <person name="Plichta D."/>
            <person name="Gautier L."/>
            <person name="Le Chatelier E."/>
            <person name="Peletier E."/>
            <person name="Bonde I."/>
            <person name="Nielsen T."/>
            <person name="Manichanh C."/>
            <person name="Arumugam M."/>
            <person name="Batto J."/>
            <person name="Santos M.B.Q.D."/>
            <person name="Blom N."/>
            <person name="Borruel N."/>
            <person name="Burgdorf K.S."/>
            <person name="Boumezbeur F."/>
            <person name="Casellas F."/>
            <person name="Dore J."/>
            <person name="Guarner F."/>
            <person name="Hansen T."/>
            <person name="Hildebrand F."/>
            <person name="Kaas R.S."/>
            <person name="Kennedy S."/>
            <person name="Kristiansen K."/>
            <person name="Kultima J.R."/>
            <person name="Leonard P."/>
            <person name="Levenez F."/>
            <person name="Lund O."/>
            <person name="Moumen B."/>
            <person name="Le Paslier D."/>
            <person name="Pons N."/>
            <person name="Pedersen O."/>
            <person name="Prifti E."/>
            <person name="Qin J."/>
            <person name="Raes J."/>
            <person name="Tap J."/>
            <person name="Tims S."/>
            <person name="Ussery D.W."/>
            <person name="Yamada T."/>
            <person name="MetaHit consortium"/>
            <person name="Renault P."/>
            <person name="Sicheritz-Ponten T."/>
            <person name="Bork P."/>
            <person name="Wang J."/>
            <person name="Brunak S."/>
            <person name="Ehrlich S.D."/>
        </authorList>
    </citation>
    <scope>NUCLEOTIDE SEQUENCE [LARGE SCALE GENOMIC DNA]</scope>
</reference>
<protein>
    <submittedName>
        <fullName evidence="1">Uncharacterized protein</fullName>
    </submittedName>
</protein>
<evidence type="ECO:0000313" key="2">
    <source>
        <dbReference type="Proteomes" id="UP000018142"/>
    </source>
</evidence>
<dbReference type="Proteomes" id="UP000018142">
    <property type="component" value="Unassembled WGS sequence"/>
</dbReference>